<evidence type="ECO:0000313" key="1">
    <source>
        <dbReference type="EMBL" id="AVL94445.1"/>
    </source>
</evidence>
<evidence type="ECO:0000313" key="2">
    <source>
        <dbReference type="Proteomes" id="UP000289600"/>
    </source>
</evidence>
<sequence length="150" mass="17468">MPKYNCPKIIKDVADFIKENGHSCVEILHDRKKKSYELYWCMKDDCGSSGSVSYGSSNQIPKIMRKLCDFLKSQDHECCSIIGMSNHKFEWCMKDICEEKLMIEDMARRQAEEDAFVEKLLREGHTCVYIMESYPSQTGWCEQKICINLA</sequence>
<gene>
    <name evidence="1" type="ORF">mc_58</name>
</gene>
<name>A0A2P1EKP9_9VIRU</name>
<protein>
    <submittedName>
        <fullName evidence="1">Uncharacterized protein</fullName>
    </submittedName>
</protein>
<keyword evidence="2" id="KW-1185">Reference proteome</keyword>
<reference evidence="2" key="1">
    <citation type="submission" date="2018-01" db="EMBL/GenBank/DDBJ databases">
        <title>Testimony of 'menage a trois' revealed by the proteome of Megavirus virophage.</title>
        <authorList>
            <person name="Jeudy S."/>
            <person name="Bertaux L."/>
            <person name="Alempic J.-M."/>
            <person name="Lartigue A."/>
            <person name="Legendre M."/>
            <person name="Philippe N."/>
            <person name="Beucher L."/>
            <person name="Biondi E."/>
            <person name="Juul S."/>
            <person name="Turner D."/>
            <person name="Coute Y."/>
            <person name="Claverie J.-M."/>
            <person name="Abergel C."/>
        </authorList>
    </citation>
    <scope>NUCLEOTIDE SEQUENCE [LARGE SCALE GENOMIC DNA]</scope>
</reference>
<dbReference type="EMBL" id="MG807320">
    <property type="protein sequence ID" value="AVL94445.1"/>
    <property type="molecule type" value="Genomic_DNA"/>
</dbReference>
<dbReference type="Proteomes" id="UP000289600">
    <property type="component" value="Segment"/>
</dbReference>
<organism evidence="1 2">
    <name type="scientific">Moumouvirus australiensis</name>
    <dbReference type="NCBI Taxonomy" id="2109587"/>
    <lineage>
        <taxon>Viruses</taxon>
        <taxon>Varidnaviria</taxon>
        <taxon>Bamfordvirae</taxon>
        <taxon>Nucleocytoviricota</taxon>
        <taxon>Megaviricetes</taxon>
        <taxon>Imitervirales</taxon>
        <taxon>Mimiviridae</taxon>
        <taxon>Megamimivirinae</taxon>
        <taxon>Moumouvirus</taxon>
        <taxon>Moumouvirus australiense</taxon>
    </lineage>
</organism>
<proteinExistence type="predicted"/>
<accession>A0A2P1EKP9</accession>